<accession>A0AAD6MYJ2</accession>
<evidence type="ECO:0000256" key="5">
    <source>
        <dbReference type="SAM" id="MobiDB-lite"/>
    </source>
</evidence>
<reference evidence="7" key="1">
    <citation type="journal article" date="2023" name="IMA Fungus">
        <title>Comparative genomic study of the Penicillium genus elucidates a diverse pangenome and 15 lateral gene transfer events.</title>
        <authorList>
            <person name="Petersen C."/>
            <person name="Sorensen T."/>
            <person name="Nielsen M.R."/>
            <person name="Sondergaard T.E."/>
            <person name="Sorensen J.L."/>
            <person name="Fitzpatrick D.A."/>
            <person name="Frisvad J.C."/>
            <person name="Nielsen K.L."/>
        </authorList>
    </citation>
    <scope>NUCLEOTIDE SEQUENCE</scope>
    <source>
        <strain evidence="7">IBT 17514</strain>
    </source>
</reference>
<organism evidence="7 8">
    <name type="scientific">Penicillium malachiteum</name>
    <dbReference type="NCBI Taxonomy" id="1324776"/>
    <lineage>
        <taxon>Eukaryota</taxon>
        <taxon>Fungi</taxon>
        <taxon>Dikarya</taxon>
        <taxon>Ascomycota</taxon>
        <taxon>Pezizomycotina</taxon>
        <taxon>Eurotiomycetes</taxon>
        <taxon>Eurotiomycetidae</taxon>
        <taxon>Eurotiales</taxon>
        <taxon>Aspergillaceae</taxon>
        <taxon>Penicillium</taxon>
    </lineage>
</organism>
<keyword evidence="3 6" id="KW-1133">Transmembrane helix</keyword>
<dbReference type="PANTHER" id="PTHR15549">
    <property type="entry name" value="PAIRED IMMUNOGLOBULIN-LIKE TYPE 2 RECEPTOR"/>
    <property type="match status" value="1"/>
</dbReference>
<dbReference type="EMBL" id="JAQJAN010000003">
    <property type="protein sequence ID" value="KAJ5733573.1"/>
    <property type="molecule type" value="Genomic_DNA"/>
</dbReference>
<evidence type="ECO:0000313" key="7">
    <source>
        <dbReference type="EMBL" id="KAJ5733573.1"/>
    </source>
</evidence>
<feature type="region of interest" description="Disordered" evidence="5">
    <location>
        <begin position="1"/>
        <end position="32"/>
    </location>
</feature>
<evidence type="ECO:0000256" key="4">
    <source>
        <dbReference type="ARBA" id="ARBA00023136"/>
    </source>
</evidence>
<evidence type="ECO:0000256" key="1">
    <source>
        <dbReference type="ARBA" id="ARBA00004167"/>
    </source>
</evidence>
<comment type="subcellular location">
    <subcellularLocation>
        <location evidence="1">Membrane</location>
        <topology evidence="1">Single-pass membrane protein</topology>
    </subcellularLocation>
</comment>
<dbReference type="Proteomes" id="UP001215712">
    <property type="component" value="Unassembled WGS sequence"/>
</dbReference>
<dbReference type="GO" id="GO:0071944">
    <property type="term" value="C:cell periphery"/>
    <property type="evidence" value="ECO:0007669"/>
    <property type="project" value="UniProtKB-ARBA"/>
</dbReference>
<evidence type="ECO:0000313" key="8">
    <source>
        <dbReference type="Proteomes" id="UP001215712"/>
    </source>
</evidence>
<feature type="compositionally biased region" description="Basic and acidic residues" evidence="5">
    <location>
        <begin position="63"/>
        <end position="75"/>
    </location>
</feature>
<evidence type="ECO:0000256" key="2">
    <source>
        <dbReference type="ARBA" id="ARBA00022692"/>
    </source>
</evidence>
<dbReference type="GO" id="GO:0016020">
    <property type="term" value="C:membrane"/>
    <property type="evidence" value="ECO:0007669"/>
    <property type="project" value="UniProtKB-SubCell"/>
</dbReference>
<evidence type="ECO:0000256" key="3">
    <source>
        <dbReference type="ARBA" id="ARBA00022989"/>
    </source>
</evidence>
<dbReference type="PANTHER" id="PTHR15549:SF27">
    <property type="entry name" value="CHITIN-BINDING TYPE-1 DOMAIN-CONTAINING PROTEIN"/>
    <property type="match status" value="1"/>
</dbReference>
<keyword evidence="8" id="KW-1185">Reference proteome</keyword>
<gene>
    <name evidence="7" type="ORF">N7493_002359</name>
</gene>
<feature type="region of interest" description="Disordered" evidence="5">
    <location>
        <begin position="63"/>
        <end position="128"/>
    </location>
</feature>
<feature type="transmembrane region" description="Helical" evidence="6">
    <location>
        <begin position="33"/>
        <end position="57"/>
    </location>
</feature>
<keyword evidence="4 6" id="KW-0472">Membrane</keyword>
<dbReference type="AlphaFoldDB" id="A0AAD6MYJ2"/>
<evidence type="ECO:0000256" key="6">
    <source>
        <dbReference type="SAM" id="Phobius"/>
    </source>
</evidence>
<comment type="caution">
    <text evidence="7">The sequence shown here is derived from an EMBL/GenBank/DDBJ whole genome shotgun (WGS) entry which is preliminary data.</text>
</comment>
<protein>
    <submittedName>
        <fullName evidence="7">Uncharacterized protein</fullName>
    </submittedName>
</protein>
<name>A0AAD6MYJ2_9EURO</name>
<dbReference type="InterPro" id="IPR051694">
    <property type="entry name" value="Immunoregulatory_rcpt-like"/>
</dbReference>
<keyword evidence="2 6" id="KW-0812">Transmembrane</keyword>
<sequence>MSAVRVSSNTATVTASSHHSSGSSSSSSSSTGAIAGGVVGGVVGAAAIGAAAFFFFLRKRKNRVDNSGDPDDRGLDGYQTVPENQVSAWEMQPANELESSEQERKVAEVFGSDPSDRAHEMDSTTASRNFIAELPADYTHNLKGTDYDSKP</sequence>
<reference evidence="7" key="2">
    <citation type="submission" date="2023-01" db="EMBL/GenBank/DDBJ databases">
        <authorList>
            <person name="Petersen C."/>
        </authorList>
    </citation>
    <scope>NUCLEOTIDE SEQUENCE</scope>
    <source>
        <strain evidence="7">IBT 17514</strain>
    </source>
</reference>
<proteinExistence type="predicted"/>